<accession>A0ABU3VPH3</accession>
<evidence type="ECO:0000313" key="2">
    <source>
        <dbReference type="Proteomes" id="UP001272052"/>
    </source>
</evidence>
<keyword evidence="2" id="KW-1185">Reference proteome</keyword>
<name>A0ABU3VPH3_9EURY</name>
<organism evidence="1 2">
    <name type="scientific">Methanimicrococcus hacksteinii</name>
    <dbReference type="NCBI Taxonomy" id="3028293"/>
    <lineage>
        <taxon>Archaea</taxon>
        <taxon>Methanobacteriati</taxon>
        <taxon>Methanobacteriota</taxon>
        <taxon>Stenosarchaea group</taxon>
        <taxon>Methanomicrobia</taxon>
        <taxon>Methanosarcinales</taxon>
        <taxon>Methanosarcinaceae</taxon>
        <taxon>Methanimicrococcus</taxon>
    </lineage>
</organism>
<evidence type="ECO:0000313" key="1">
    <source>
        <dbReference type="EMBL" id="MDV0445271.1"/>
    </source>
</evidence>
<proteinExistence type="predicted"/>
<sequence length="247" mass="27142">MLYVMFAAFVLTAGFSGCIGNNNYGPNMMNNSNNMMNREEADIRSVSIAVTGSTVTASITTDLDFDETLDTENITVKKAGGTIRILLYAFEHTAGGGSNIVNVTLGNVSDFKNGSDYTVIINNEMEKDEIIIFRFENNTLVTIQEAFVGNVRFEASGNDVIAVAEIPNAGKYDTVDEQNITKTRFDHENEMDIYVPIMIKSSSTDEKGPIYAKISIGQIDKLNNGRYFVEINGRDASFTIQNGTLMT</sequence>
<evidence type="ECO:0008006" key="3">
    <source>
        <dbReference type="Google" id="ProtNLM"/>
    </source>
</evidence>
<gene>
    <name evidence="1" type="ORF">MmiAt1_08390</name>
</gene>
<dbReference type="EMBL" id="JAWDKC010000015">
    <property type="protein sequence ID" value="MDV0445271.1"/>
    <property type="molecule type" value="Genomic_DNA"/>
</dbReference>
<comment type="caution">
    <text evidence="1">The sequence shown here is derived from an EMBL/GenBank/DDBJ whole genome shotgun (WGS) entry which is preliminary data.</text>
</comment>
<protein>
    <recommendedName>
        <fullName evidence="3">DUF4382 domain-containing protein</fullName>
    </recommendedName>
</protein>
<dbReference type="Proteomes" id="UP001272052">
    <property type="component" value="Unassembled WGS sequence"/>
</dbReference>
<reference evidence="1 2" key="1">
    <citation type="submission" date="2023-06" db="EMBL/GenBank/DDBJ databases">
        <title>Genome sequence of Methanimicrococcus sp. At1.</title>
        <authorList>
            <person name="Protasov E."/>
            <person name="Platt K."/>
            <person name="Poehlein A."/>
            <person name="Daniel R."/>
            <person name="Brune A."/>
        </authorList>
    </citation>
    <scope>NUCLEOTIDE SEQUENCE [LARGE SCALE GENOMIC DNA]</scope>
    <source>
        <strain evidence="1 2">At1</strain>
    </source>
</reference>